<dbReference type="AlphaFoldDB" id="A0A9R0NYD5"/>
<dbReference type="Proteomes" id="UP000006138">
    <property type="component" value="Chromosome"/>
</dbReference>
<reference evidence="1 2" key="1">
    <citation type="journal article" date="2011" name="J. Bacteriol.">
        <title>Whole genome sequence of the rifamycin B-producing strain Amycolatopsis mediterranei S699.</title>
        <authorList>
            <person name="Verma M."/>
            <person name="Kaur J."/>
            <person name="Kumar M."/>
            <person name="Kumari K."/>
            <person name="Saxena A."/>
            <person name="Anand S."/>
            <person name="Nigam A."/>
            <person name="Ravi V."/>
            <person name="Raghuvanshi S."/>
            <person name="Khurana P."/>
            <person name="Tyagi A.K."/>
            <person name="Khurana J.P."/>
            <person name="Lal R."/>
        </authorList>
    </citation>
    <scope>NUCLEOTIDE SEQUENCE [LARGE SCALE GENOMIC DNA]</scope>
    <source>
        <strain evidence="1 2">S699</strain>
    </source>
</reference>
<evidence type="ECO:0000313" key="1">
    <source>
        <dbReference type="EMBL" id="AEK42908.1"/>
    </source>
</evidence>
<dbReference type="EMBL" id="CP002896">
    <property type="protein sequence ID" value="AEK42908.1"/>
    <property type="molecule type" value="Genomic_DNA"/>
</dbReference>
<dbReference type="KEGG" id="amn:RAM_22140"/>
<name>A0A9R0NYD5_AMYMS</name>
<accession>A0A9R0NYD5</accession>
<keyword evidence="2" id="KW-1185">Reference proteome</keyword>
<organism evidence="1 2">
    <name type="scientific">Amycolatopsis mediterranei (strain S699)</name>
    <name type="common">Nocardia mediterranei</name>
    <dbReference type="NCBI Taxonomy" id="713604"/>
    <lineage>
        <taxon>Bacteria</taxon>
        <taxon>Bacillati</taxon>
        <taxon>Actinomycetota</taxon>
        <taxon>Actinomycetes</taxon>
        <taxon>Pseudonocardiales</taxon>
        <taxon>Pseudonocardiaceae</taxon>
        <taxon>Amycolatopsis</taxon>
    </lineage>
</organism>
<proteinExistence type="predicted"/>
<sequence length="37" mass="4289">MFVEIVEVACWRLFSQLSTGLPGFDQSLWERSQTLLT</sequence>
<protein>
    <submittedName>
        <fullName evidence="1">Uncharacterized protein</fullName>
    </submittedName>
</protein>
<gene>
    <name evidence="1" type="ordered locus">RAM_22140</name>
</gene>
<evidence type="ECO:0000313" key="2">
    <source>
        <dbReference type="Proteomes" id="UP000006138"/>
    </source>
</evidence>